<organism evidence="1 2">
    <name type="scientific">Bacillus subtilis</name>
    <dbReference type="NCBI Taxonomy" id="1423"/>
    <lineage>
        <taxon>Bacteria</taxon>
        <taxon>Bacillati</taxon>
        <taxon>Bacillota</taxon>
        <taxon>Bacilli</taxon>
        <taxon>Bacillales</taxon>
        <taxon>Bacillaceae</taxon>
        <taxon>Bacillus</taxon>
    </lineage>
</organism>
<dbReference type="Proteomes" id="UP000665181">
    <property type="component" value="Unassembled WGS sequence"/>
</dbReference>
<name>A0A8I1WDF2_BACIU</name>
<evidence type="ECO:0000313" key="2">
    <source>
        <dbReference type="Proteomes" id="UP000665181"/>
    </source>
</evidence>
<accession>A0A8I1WDF2</accession>
<dbReference type="RefSeq" id="WP_163190083.1">
    <property type="nucleotide sequence ID" value="NZ_JAGFPW010000005.1"/>
</dbReference>
<protein>
    <submittedName>
        <fullName evidence="1">Uncharacterized protein</fullName>
    </submittedName>
</protein>
<dbReference type="AlphaFoldDB" id="A0A8I1WDF2"/>
<reference evidence="1" key="1">
    <citation type="submission" date="2021-03" db="EMBL/GenBank/DDBJ databases">
        <title>Isolation of Bacillus subtilis from fermented food sample.</title>
        <authorList>
            <person name="Lakshmanan V."/>
            <person name="Athira K."/>
            <person name="Rajagopal K."/>
        </authorList>
    </citation>
    <scope>NUCLEOTIDE SEQUENCE</scope>
    <source>
        <strain evidence="1">S1</strain>
    </source>
</reference>
<proteinExistence type="predicted"/>
<dbReference type="EMBL" id="JAGFPW010000005">
    <property type="protein sequence ID" value="MBO3794181.1"/>
    <property type="molecule type" value="Genomic_DNA"/>
</dbReference>
<comment type="caution">
    <text evidence="1">The sequence shown here is derived from an EMBL/GenBank/DDBJ whole genome shotgun (WGS) entry which is preliminary data.</text>
</comment>
<evidence type="ECO:0000313" key="1">
    <source>
        <dbReference type="EMBL" id="MBO3794181.1"/>
    </source>
</evidence>
<gene>
    <name evidence="1" type="ORF">J5227_07645</name>
</gene>
<sequence length="78" mass="9254">MKQVNGYEVKEFTYSSRTERDNHVALMNKEGWNESGQVKRLKEGVSLFYATENDREWYARFHRSSNLILPQVNKEELA</sequence>